<proteinExistence type="predicted"/>
<keyword evidence="5" id="KW-1185">Reference proteome</keyword>
<feature type="domain" description="Ig-like" evidence="3">
    <location>
        <begin position="1096"/>
        <end position="1182"/>
    </location>
</feature>
<dbReference type="SUPFAM" id="SSF49313">
    <property type="entry name" value="Cadherin-like"/>
    <property type="match status" value="1"/>
</dbReference>
<dbReference type="InterPro" id="IPR036179">
    <property type="entry name" value="Ig-like_dom_sf"/>
</dbReference>
<dbReference type="PANTHER" id="PTHR11319:SF35">
    <property type="entry name" value="OUTER MEMBRANE PROTEIN PMPC-RELATED"/>
    <property type="match status" value="1"/>
</dbReference>
<name>A0A6M0IR81_9BACT</name>
<dbReference type="EMBL" id="JAAGNZ010000009">
    <property type="protein sequence ID" value="NEU70806.1"/>
    <property type="molecule type" value="Genomic_DNA"/>
</dbReference>
<dbReference type="GO" id="GO:0016020">
    <property type="term" value="C:membrane"/>
    <property type="evidence" value="ECO:0007669"/>
    <property type="project" value="InterPro"/>
</dbReference>
<dbReference type="InterPro" id="IPR007110">
    <property type="entry name" value="Ig-like_dom"/>
</dbReference>
<feature type="compositionally biased region" description="Polar residues" evidence="1">
    <location>
        <begin position="1058"/>
        <end position="1072"/>
    </location>
</feature>
<dbReference type="InterPro" id="IPR003599">
    <property type="entry name" value="Ig_sub"/>
</dbReference>
<feature type="compositionally biased region" description="Gly residues" evidence="1">
    <location>
        <begin position="151"/>
        <end position="188"/>
    </location>
</feature>
<dbReference type="Pfam" id="PF05345">
    <property type="entry name" value="He_PIG"/>
    <property type="match status" value="1"/>
</dbReference>
<dbReference type="InterPro" id="IPR017868">
    <property type="entry name" value="Filamin/ABP280_repeat-like"/>
</dbReference>
<dbReference type="SUPFAM" id="SSF48726">
    <property type="entry name" value="Immunoglobulin"/>
    <property type="match status" value="2"/>
</dbReference>
<dbReference type="InterPro" id="IPR006626">
    <property type="entry name" value="PbH1"/>
</dbReference>
<protein>
    <recommendedName>
        <fullName evidence="3">Ig-like domain-containing protein</fullName>
    </recommendedName>
</protein>
<feature type="compositionally biased region" description="Gly residues" evidence="1">
    <location>
        <begin position="229"/>
        <end position="239"/>
    </location>
</feature>
<dbReference type="Gene3D" id="2.60.40.10">
    <property type="entry name" value="Immunoglobulins"/>
    <property type="match status" value="4"/>
</dbReference>
<dbReference type="PANTHER" id="PTHR11319">
    <property type="entry name" value="G PROTEIN-COUPLED RECEPTOR-RELATED"/>
    <property type="match status" value="1"/>
</dbReference>
<keyword evidence="2" id="KW-0732">Signal</keyword>
<evidence type="ECO:0000313" key="4">
    <source>
        <dbReference type="EMBL" id="NEU70806.1"/>
    </source>
</evidence>
<dbReference type="PROSITE" id="PS50835">
    <property type="entry name" value="IG_LIKE"/>
    <property type="match status" value="2"/>
</dbReference>
<dbReference type="PROSITE" id="PS50194">
    <property type="entry name" value="FILAMIN_REPEAT"/>
    <property type="match status" value="1"/>
</dbReference>
<evidence type="ECO:0000313" key="5">
    <source>
        <dbReference type="Proteomes" id="UP000477386"/>
    </source>
</evidence>
<dbReference type="SUPFAM" id="SSF51126">
    <property type="entry name" value="Pectin lyase-like"/>
    <property type="match status" value="2"/>
</dbReference>
<feature type="signal peptide" evidence="2">
    <location>
        <begin position="1"/>
        <end position="30"/>
    </location>
</feature>
<feature type="compositionally biased region" description="Low complexity" evidence="1">
    <location>
        <begin position="194"/>
        <end position="211"/>
    </location>
</feature>
<feature type="region of interest" description="Disordered" evidence="1">
    <location>
        <begin position="1054"/>
        <end position="1073"/>
    </location>
</feature>
<dbReference type="Pfam" id="PF13927">
    <property type="entry name" value="Ig_3"/>
    <property type="match status" value="1"/>
</dbReference>
<evidence type="ECO:0000256" key="2">
    <source>
        <dbReference type="SAM" id="SignalP"/>
    </source>
</evidence>
<sequence>MIPTLYSRNQGRICLLVFVLLSSLSSYLHAQNGSVTTTQSFSYTGQIVTWQVPTGVTSLTIETRGAEGGAIQGGTASAGKGAIVAARVSVTPGQALSILVGQSLSGKAAGGGGSFVVAPPGSTTAPTPLVIAGGGGGAAGVDSPSKHGQVGPDGGAGGGTTASGAGGKAGGGGSGGESGGGGLLGDGNNGRASGGKAFVHGGAGGSASNSPGGFGGGGSGSEPSSSSSRGGGGGFSGGGAGGFSIDDTGNLITAVGGGGGSYYTGTSLSLVSGATGNSGNGLVIISYSVYPIRYVKQDGTGSGTSWADASGDLQAMINAPGVQQIWVASGRYTRTGDVSFSMKNNVAIYGGFSGSESSLSQRSGVNPVADQVSSTTLTIPQGSTGSVIRNNNNGLTATAILDGVFITGGTANGGGMYNYRSNPSLTNCVFSANSASTGGGIYNDESSPSLTNCVLSANSAGGDGGGMFNGNSSPSLTNCVIQNNSANQGAGIANASSSLGLLNCLLSGNTARGDGGALYSISGLISGSTPTLTNCTLTANRAASGAALRNNYTGTQARLTNCILWDNQEATSTSITNDSGGSTTANYSLIGAGESDYTSSGPTNLTATSSPFASSTDFSLNACSIAINAGDPNSNATTNGTTDLAGNPRFYQNGRIDIGAYEYQGSLTQPLAITSQPPSASNVTTGSNISAPASVTGSVTSYQWYKDNLSSPVTGQTSATLNLTNVQTGATGSYSVVVTGACNSVTSTAFSLSVSAPSQPIRYVKQGGTGDGSSWTTASGDLQAMINALGVQQVWVAQGTYKPGPPNNTDQSISFAMKDGVAIYGGFVGTEANLSDRRLGSPSSTTLSGDIGTVGNNADNSYHVIFKRRNDPALTNTAVLDGFVITGGNSDGDGGGIYLAGNDGNNPNNPRLVNLSFVANSASSLGGGLFNNSARPILVNCLFLGNSANSGGGIYDDFSFSSVTNCSFANNSAPGGGGAIATFYGSPSLTNCVLFGNGGINTFARGGLGAPSVSYSLLEPEVTSYFSDQGNNRTTSTLPFVSATDLRLNPCSPAINAGNPNSTTATSGSTDLADQPRFYPAGGIIDMGAYEFQGNPAQLLAITSQPPSGSSVTAGSTVSVPVSVSGSVSGYQWYKDNLSNAVAGQTSATLTLTNVQPSNAGSYSLVVSGTCNSVTSTAFRLSVSDPTPTIADVAATPSPVCAGSPVTFTATIGNVTGNYAYTLTNGSSTSTGTKGESTFSQTLTASGSGQQTFTLTVQSSGGQRATATATLTVNPLPTATLTASPSMVLSCAQTSLTLTAGDGTSYLFSGPGLVGQSGNQAVVNTPGTYSVSVTSAGCSSTTSIAISQDNSQPTVSITPSTATLSCAVPTATLTANTSASSLTWSTGQTTASITVSVAGTYSVSVTSANGCMAMAQATVSGTTDAPVAPTLSASPATSTTNQPITVTASGCSGGTINWTALGGTGQASGNTYTLAQPGNYTLSASCNLNGCTSSSSTPLSVQIRPGGFAITGVSMVNCQLIDEAKGGYQVQFTPQYAGQTNSPISFSVVNELAATTKPAPYSLRLYTDNPVITLVATQAGNGEARFAYNWLASCQSGTSPNQPPTTTGIPSQTILVGQGYQLQLTTYFSDPDGQALTFQASGLPTGLSLSGSVISGTPSQTGVSTVTVTALDPGVLQVSTSFQLTVTPMPVTPPTGFAIVGVSTVSCQVLSAGERRLTFTPQYAGQNASPISFSVVNEKLPTTDPGPYSLNLYTDNPSITLSAQQGATVSTYRYNWLAVCNPAARIGIGEASTRLQVRALGNPVDGKMAEIEISGAMGQPVQLNLVDMQGKSVHTHRIDQAGGVERVSLPLGASTGVLLLRVSTPTQSQQIKLLAF</sequence>
<dbReference type="NCBIfam" id="NF041518">
    <property type="entry name" value="choice_anch_Q"/>
    <property type="match status" value="2"/>
</dbReference>
<feature type="domain" description="Ig-like" evidence="3">
    <location>
        <begin position="670"/>
        <end position="753"/>
    </location>
</feature>
<dbReference type="SMART" id="SM00409">
    <property type="entry name" value="IG"/>
    <property type="match status" value="1"/>
</dbReference>
<comment type="caution">
    <text evidence="4">The sequence shown here is derived from an EMBL/GenBank/DDBJ whole genome shotgun (WGS) entry which is preliminary data.</text>
</comment>
<dbReference type="InterPro" id="IPR006644">
    <property type="entry name" value="Cadg"/>
</dbReference>
<dbReference type="GO" id="GO:0005509">
    <property type="term" value="F:calcium ion binding"/>
    <property type="evidence" value="ECO:0007669"/>
    <property type="project" value="InterPro"/>
</dbReference>
<dbReference type="InterPro" id="IPR012334">
    <property type="entry name" value="Pectin_lyas_fold"/>
</dbReference>
<dbReference type="SMART" id="SM00736">
    <property type="entry name" value="CADG"/>
    <property type="match status" value="1"/>
</dbReference>
<gene>
    <name evidence="4" type="ORF">GK091_28335</name>
</gene>
<dbReference type="InterPro" id="IPR011050">
    <property type="entry name" value="Pectin_lyase_fold/virulence"/>
</dbReference>
<feature type="chain" id="PRO_5027015361" description="Ig-like domain-containing protein" evidence="2">
    <location>
        <begin position="31"/>
        <end position="1876"/>
    </location>
</feature>
<organism evidence="4 5">
    <name type="scientific">Spirosoma agri</name>
    <dbReference type="NCBI Taxonomy" id="1987381"/>
    <lineage>
        <taxon>Bacteria</taxon>
        <taxon>Pseudomonadati</taxon>
        <taxon>Bacteroidota</taxon>
        <taxon>Cytophagia</taxon>
        <taxon>Cytophagales</taxon>
        <taxon>Cytophagaceae</taxon>
        <taxon>Spirosoma</taxon>
    </lineage>
</organism>
<evidence type="ECO:0000259" key="3">
    <source>
        <dbReference type="PROSITE" id="PS50835"/>
    </source>
</evidence>
<accession>A0A6M0IR81</accession>
<dbReference type="RefSeq" id="WP_164044119.1">
    <property type="nucleotide sequence ID" value="NZ_JAAGNZ010000009.1"/>
</dbReference>
<dbReference type="InterPro" id="IPR013783">
    <property type="entry name" value="Ig-like_fold"/>
</dbReference>
<dbReference type="Proteomes" id="UP000477386">
    <property type="component" value="Unassembled WGS sequence"/>
</dbReference>
<dbReference type="InterPro" id="IPR015919">
    <property type="entry name" value="Cadherin-like_sf"/>
</dbReference>
<reference evidence="4 5" key="1">
    <citation type="submission" date="2020-02" db="EMBL/GenBank/DDBJ databases">
        <title>Draft genome sequence of two Spirosoma agri KCTC 52727 and Spirosoma terrae KCTC 52035.</title>
        <authorList>
            <person name="Rojas J."/>
            <person name="Ambika Manirajan B."/>
            <person name="Ratering S."/>
            <person name="Suarez C."/>
            <person name="Schnell S."/>
        </authorList>
    </citation>
    <scope>NUCLEOTIDE SEQUENCE [LARGE SCALE GENOMIC DNA]</scope>
    <source>
        <strain evidence="4 5">KCTC 52727</strain>
    </source>
</reference>
<dbReference type="InterPro" id="IPR059226">
    <property type="entry name" value="Choice_anch_Q_dom"/>
</dbReference>
<dbReference type="Gene3D" id="2.160.20.10">
    <property type="entry name" value="Single-stranded right-handed beta-helix, Pectin lyase-like"/>
    <property type="match status" value="2"/>
</dbReference>
<dbReference type="SMART" id="SM00710">
    <property type="entry name" value="PbH1"/>
    <property type="match status" value="7"/>
</dbReference>
<evidence type="ECO:0000256" key="1">
    <source>
        <dbReference type="SAM" id="MobiDB-lite"/>
    </source>
</evidence>
<feature type="region of interest" description="Disordered" evidence="1">
    <location>
        <begin position="134"/>
        <end position="239"/>
    </location>
</feature>